<accession>A0A6J6NZ70</accession>
<dbReference type="PANTHER" id="PTHR35788:SF1">
    <property type="entry name" value="EXPORTED PROTEIN"/>
    <property type="match status" value="1"/>
</dbReference>
<evidence type="ECO:0000256" key="1">
    <source>
        <dbReference type="SAM" id="MobiDB-lite"/>
    </source>
</evidence>
<dbReference type="InterPro" id="IPR007391">
    <property type="entry name" value="Vancomycin_resist_VanW"/>
</dbReference>
<evidence type="ECO:0000259" key="2">
    <source>
        <dbReference type="Pfam" id="PF12229"/>
    </source>
</evidence>
<sequence>MSRRLVILIGAGVGALVLLWVGGWLLVGGDIPRNTIVRSHDLSGDLNVGGMSREQVSKLVKRDVTQMAKSRVVVDVDGRVFKRKYSDLGIFLDAEATVNQIKSRSSNPITIVQALTGGLAYDPVYTFSESTLTRAISDIAAQTDLAPTEGDVVFSGVRPVAVAAAAGHALDIEAAVKTVRSRWNESRIFRFKSPLIAPQVTTKEAQSALPLAKNAVSGTVLLKVDGHDVNLKASDIAYALDFANDGSGNLVPIFSSELLTQVLGLKWTKWVTPPLNAKFSAVGGVPKLQPSAPGHAVSDEELTSALLPAIRAVGTSRVASVQTSLVEPRVTTEMAGGLGITEVISTFTTKFPPAAYRIQNIHRAADLIDGTILKPGEIFSLNKVVGERTAANGFAEGIIINQGRFEKDFGGGVSQVATTTWNAAWFSGIDLVAHMAHSFYISRYPAGRESTVAWPKVDMRFRNNFDTPVMVDTSYTNSSLTVSIYGKKKYEVETITGPYRNIKEFEILDDDSPTCIHQDGVQGFDITVTRVVKLNGLEVKREPFNTHYIPEDRITCTNPEAVFGNPTPPKPKIKATPKPTATPAATPSPTPTASAMPTGSATPTPVP</sequence>
<dbReference type="Pfam" id="PF04294">
    <property type="entry name" value="VanW"/>
    <property type="match status" value="1"/>
</dbReference>
<organism evidence="3">
    <name type="scientific">freshwater metagenome</name>
    <dbReference type="NCBI Taxonomy" id="449393"/>
    <lineage>
        <taxon>unclassified sequences</taxon>
        <taxon>metagenomes</taxon>
        <taxon>ecological metagenomes</taxon>
    </lineage>
</organism>
<gene>
    <name evidence="3" type="ORF">UFOPK2593_00092</name>
</gene>
<dbReference type="EMBL" id="CAEZXW010000002">
    <property type="protein sequence ID" value="CAB4691627.1"/>
    <property type="molecule type" value="Genomic_DNA"/>
</dbReference>
<feature type="compositionally biased region" description="Low complexity" evidence="1">
    <location>
        <begin position="574"/>
        <end position="607"/>
    </location>
</feature>
<proteinExistence type="predicted"/>
<dbReference type="InterPro" id="IPR022029">
    <property type="entry name" value="YoaR-like_PG-bd"/>
</dbReference>
<feature type="domain" description="YoaR-like putative peptidoglycan binding" evidence="2">
    <location>
        <begin position="82"/>
        <end position="184"/>
    </location>
</feature>
<reference evidence="3" key="1">
    <citation type="submission" date="2020-05" db="EMBL/GenBank/DDBJ databases">
        <authorList>
            <person name="Chiriac C."/>
            <person name="Salcher M."/>
            <person name="Ghai R."/>
            <person name="Kavagutti S V."/>
        </authorList>
    </citation>
    <scope>NUCLEOTIDE SEQUENCE</scope>
</reference>
<evidence type="ECO:0000313" key="3">
    <source>
        <dbReference type="EMBL" id="CAB4691627.1"/>
    </source>
</evidence>
<dbReference type="PANTHER" id="PTHR35788">
    <property type="entry name" value="EXPORTED PROTEIN-RELATED"/>
    <property type="match status" value="1"/>
</dbReference>
<feature type="region of interest" description="Disordered" evidence="1">
    <location>
        <begin position="559"/>
        <end position="607"/>
    </location>
</feature>
<dbReference type="Pfam" id="PF12229">
    <property type="entry name" value="PG_binding_4"/>
    <property type="match status" value="1"/>
</dbReference>
<protein>
    <submittedName>
        <fullName evidence="3">Unannotated protein</fullName>
    </submittedName>
</protein>
<dbReference type="AlphaFoldDB" id="A0A6J6NZ70"/>
<name>A0A6J6NZ70_9ZZZZ</name>
<dbReference type="InterPro" id="IPR052913">
    <property type="entry name" value="Glycopeptide_resist_protein"/>
</dbReference>